<keyword evidence="2" id="KW-1185">Reference proteome</keyword>
<protein>
    <submittedName>
        <fullName evidence="1">Uncharacterized protein</fullName>
    </submittedName>
</protein>
<accession>M0FHF9</accession>
<proteinExistence type="predicted"/>
<organism evidence="1 2">
    <name type="scientific">Halorubrum hochstenium ATCC 700873</name>
    <dbReference type="NCBI Taxonomy" id="1227481"/>
    <lineage>
        <taxon>Archaea</taxon>
        <taxon>Methanobacteriati</taxon>
        <taxon>Methanobacteriota</taxon>
        <taxon>Stenosarchaea group</taxon>
        <taxon>Halobacteria</taxon>
        <taxon>Halobacteriales</taxon>
        <taxon>Haloferacaceae</taxon>
        <taxon>Halorubrum</taxon>
    </lineage>
</organism>
<dbReference type="EMBL" id="AOJO01000018">
    <property type="protein sequence ID" value="ELZ59390.1"/>
    <property type="molecule type" value="Genomic_DNA"/>
</dbReference>
<gene>
    <name evidence="1" type="ORF">C467_03911</name>
</gene>
<reference evidence="1 2" key="1">
    <citation type="journal article" date="2014" name="PLoS Genet.">
        <title>Phylogenetically driven sequencing of extremely halophilic archaea reveals strategies for static and dynamic osmo-response.</title>
        <authorList>
            <person name="Becker E.A."/>
            <person name="Seitzer P.M."/>
            <person name="Tritt A."/>
            <person name="Larsen D."/>
            <person name="Krusor M."/>
            <person name="Yao A.I."/>
            <person name="Wu D."/>
            <person name="Madern D."/>
            <person name="Eisen J.A."/>
            <person name="Darling A.E."/>
            <person name="Facciotti M.T."/>
        </authorList>
    </citation>
    <scope>NUCLEOTIDE SEQUENCE [LARGE SCALE GENOMIC DNA]</scope>
    <source>
        <strain evidence="1 2">ATCC 700873</strain>
    </source>
</reference>
<dbReference type="PATRIC" id="fig|1227481.4.peg.759"/>
<evidence type="ECO:0000313" key="1">
    <source>
        <dbReference type="EMBL" id="ELZ59390.1"/>
    </source>
</evidence>
<comment type="caution">
    <text evidence="1">The sequence shown here is derived from an EMBL/GenBank/DDBJ whole genome shotgun (WGS) entry which is preliminary data.</text>
</comment>
<dbReference type="AlphaFoldDB" id="M0FHF9"/>
<evidence type="ECO:0000313" key="2">
    <source>
        <dbReference type="Proteomes" id="UP000011689"/>
    </source>
</evidence>
<name>M0FHF9_9EURY</name>
<sequence>MVNIEDVLLITNNGTQPVYVTVKIEDSDGKTGTDVAALQQFGISGDDDYDFARAAGSYDGDKLPAGESAGMGFYFNSNKTENFGDVINDIDTITIIAAANKEELNRYKP</sequence>
<dbReference type="Proteomes" id="UP000011689">
    <property type="component" value="Unassembled WGS sequence"/>
</dbReference>